<name>A0A1F4YGD4_9BACT</name>
<comment type="similarity">
    <text evidence="1 4 5">Belongs to the universal ribosomal protein uL15 family.</text>
</comment>
<comment type="subunit">
    <text evidence="4">Part of the 50S ribosomal subunit.</text>
</comment>
<dbReference type="EMBL" id="MEXH01000002">
    <property type="protein sequence ID" value="OGC93039.1"/>
    <property type="molecule type" value="Genomic_DNA"/>
</dbReference>
<evidence type="ECO:0000256" key="1">
    <source>
        <dbReference type="ARBA" id="ARBA00007320"/>
    </source>
</evidence>
<gene>
    <name evidence="4" type="primary">rplO</name>
    <name evidence="8" type="ORF">A2876_00630</name>
</gene>
<reference evidence="8 9" key="1">
    <citation type="journal article" date="2016" name="Nat. Commun.">
        <title>Thousands of microbial genomes shed light on interconnected biogeochemical processes in an aquifer system.</title>
        <authorList>
            <person name="Anantharaman K."/>
            <person name="Brown C.T."/>
            <person name="Hug L.A."/>
            <person name="Sharon I."/>
            <person name="Castelle C.J."/>
            <person name="Probst A.J."/>
            <person name="Thomas B.C."/>
            <person name="Singh A."/>
            <person name="Wilkins M.J."/>
            <person name="Karaoz U."/>
            <person name="Brodie E.L."/>
            <person name="Williams K.H."/>
            <person name="Hubbard S.S."/>
            <person name="Banfield J.F."/>
        </authorList>
    </citation>
    <scope>NUCLEOTIDE SEQUENCE [LARGE SCALE GENOMIC DNA]</scope>
</reference>
<dbReference type="NCBIfam" id="TIGR01071">
    <property type="entry name" value="rplO_bact"/>
    <property type="match status" value="1"/>
</dbReference>
<dbReference type="InterPro" id="IPR001196">
    <property type="entry name" value="Ribosomal_uL15_CS"/>
</dbReference>
<protein>
    <recommendedName>
        <fullName evidence="4">Large ribosomal subunit protein uL15</fullName>
    </recommendedName>
</protein>
<sequence>MDLFKLPKLTTRPKKRVGRGIGSGKGGHTAGRGTKGQKAREDVALTFEGTKVKKSFIKKTPFLRGRGKFKAWEQKAMVFNLKDLVGWPANKAVNLENLVKEGWVRRGVKRIKILGDGEINRALVVGVEVSKQAREKIGVAGGKIESHG</sequence>
<evidence type="ECO:0000313" key="9">
    <source>
        <dbReference type="Proteomes" id="UP000178176"/>
    </source>
</evidence>
<dbReference type="Gene3D" id="3.100.10.10">
    <property type="match status" value="1"/>
</dbReference>
<evidence type="ECO:0000256" key="6">
    <source>
        <dbReference type="SAM" id="MobiDB-lite"/>
    </source>
</evidence>
<comment type="caution">
    <text evidence="8">The sequence shown here is derived from an EMBL/GenBank/DDBJ whole genome shotgun (WGS) entry which is preliminary data.</text>
</comment>
<dbReference type="SUPFAM" id="SSF52080">
    <property type="entry name" value="Ribosomal proteins L15p and L18e"/>
    <property type="match status" value="1"/>
</dbReference>
<keyword evidence="4" id="KW-0694">RNA-binding</keyword>
<comment type="function">
    <text evidence="4">Binds to the 23S rRNA.</text>
</comment>
<dbReference type="InterPro" id="IPR021131">
    <property type="entry name" value="Ribosomal_uL15/eL18"/>
</dbReference>
<feature type="compositionally biased region" description="Gly residues" evidence="6">
    <location>
        <begin position="19"/>
        <end position="34"/>
    </location>
</feature>
<dbReference type="InterPro" id="IPR036227">
    <property type="entry name" value="Ribosomal_uL15/eL18_sf"/>
</dbReference>
<dbReference type="GO" id="GO:0022625">
    <property type="term" value="C:cytosolic large ribosomal subunit"/>
    <property type="evidence" value="ECO:0007669"/>
    <property type="project" value="TreeGrafter"/>
</dbReference>
<evidence type="ECO:0000256" key="3">
    <source>
        <dbReference type="ARBA" id="ARBA00023274"/>
    </source>
</evidence>
<organism evidence="8 9">
    <name type="scientific">Candidatus Amesbacteria bacterium RIFCSPHIGHO2_01_FULL_48_32b</name>
    <dbReference type="NCBI Taxonomy" id="1797253"/>
    <lineage>
        <taxon>Bacteria</taxon>
        <taxon>Candidatus Amesiibacteriota</taxon>
    </lineage>
</organism>
<dbReference type="PANTHER" id="PTHR12934:SF11">
    <property type="entry name" value="LARGE RIBOSOMAL SUBUNIT PROTEIN UL15M"/>
    <property type="match status" value="1"/>
</dbReference>
<dbReference type="AlphaFoldDB" id="A0A1F4YGD4"/>
<dbReference type="Proteomes" id="UP000178176">
    <property type="component" value="Unassembled WGS sequence"/>
</dbReference>
<dbReference type="Pfam" id="PF00828">
    <property type="entry name" value="Ribosomal_L27A"/>
    <property type="match status" value="1"/>
</dbReference>
<feature type="region of interest" description="Disordered" evidence="6">
    <location>
        <begin position="9"/>
        <end position="40"/>
    </location>
</feature>
<dbReference type="InterPro" id="IPR030878">
    <property type="entry name" value="Ribosomal_uL15"/>
</dbReference>
<dbReference type="GO" id="GO:0003735">
    <property type="term" value="F:structural constituent of ribosome"/>
    <property type="evidence" value="ECO:0007669"/>
    <property type="project" value="InterPro"/>
</dbReference>
<evidence type="ECO:0000256" key="4">
    <source>
        <dbReference type="HAMAP-Rule" id="MF_01341"/>
    </source>
</evidence>
<keyword evidence="4" id="KW-0699">rRNA-binding</keyword>
<proteinExistence type="inferred from homology"/>
<keyword evidence="2 4" id="KW-0689">Ribosomal protein</keyword>
<keyword evidence="3 4" id="KW-0687">Ribonucleoprotein</keyword>
<dbReference type="PROSITE" id="PS00475">
    <property type="entry name" value="RIBOSOMAL_L15"/>
    <property type="match status" value="1"/>
</dbReference>
<accession>A0A1F4YGD4</accession>
<evidence type="ECO:0000313" key="8">
    <source>
        <dbReference type="EMBL" id="OGC93039.1"/>
    </source>
</evidence>
<evidence type="ECO:0000259" key="7">
    <source>
        <dbReference type="Pfam" id="PF00828"/>
    </source>
</evidence>
<dbReference type="InterPro" id="IPR005749">
    <property type="entry name" value="Ribosomal_uL15_bac-type"/>
</dbReference>
<dbReference type="GO" id="GO:0006412">
    <property type="term" value="P:translation"/>
    <property type="evidence" value="ECO:0007669"/>
    <property type="project" value="UniProtKB-UniRule"/>
</dbReference>
<dbReference type="GO" id="GO:0019843">
    <property type="term" value="F:rRNA binding"/>
    <property type="evidence" value="ECO:0007669"/>
    <property type="project" value="UniProtKB-UniRule"/>
</dbReference>
<dbReference type="HAMAP" id="MF_01341">
    <property type="entry name" value="Ribosomal_uL15"/>
    <property type="match status" value="1"/>
</dbReference>
<evidence type="ECO:0000256" key="5">
    <source>
        <dbReference type="RuleBase" id="RU003888"/>
    </source>
</evidence>
<feature type="domain" description="Large ribosomal subunit protein uL15/eL18" evidence="7">
    <location>
        <begin position="79"/>
        <end position="145"/>
    </location>
</feature>
<evidence type="ECO:0000256" key="2">
    <source>
        <dbReference type="ARBA" id="ARBA00022980"/>
    </source>
</evidence>
<dbReference type="PANTHER" id="PTHR12934">
    <property type="entry name" value="50S RIBOSOMAL PROTEIN L15"/>
    <property type="match status" value="1"/>
</dbReference>